<keyword evidence="4" id="KW-1185">Reference proteome</keyword>
<dbReference type="InterPro" id="IPR047650">
    <property type="entry name" value="Transpos_IS110"/>
</dbReference>
<evidence type="ECO:0000313" key="4">
    <source>
        <dbReference type="Proteomes" id="UP000283644"/>
    </source>
</evidence>
<gene>
    <name evidence="3" type="ORF">D0Z08_05125</name>
</gene>
<dbReference type="AlphaFoldDB" id="A0A417Y6P7"/>
<dbReference type="OrthoDB" id="9815354at2"/>
<dbReference type="GO" id="GO:0003677">
    <property type="term" value="F:DNA binding"/>
    <property type="evidence" value="ECO:0007669"/>
    <property type="project" value="InterPro"/>
</dbReference>
<dbReference type="PANTHER" id="PTHR33055:SF13">
    <property type="entry name" value="TRANSPOSASE"/>
    <property type="match status" value="1"/>
</dbReference>
<accession>A0A417Y6P7</accession>
<feature type="domain" description="Transposase IS110-like N-terminal" evidence="1">
    <location>
        <begin position="10"/>
        <end position="153"/>
    </location>
</feature>
<reference evidence="3 4" key="1">
    <citation type="submission" date="2018-09" db="EMBL/GenBank/DDBJ databases">
        <title>Genome sequencing of Nocardioides immobilis CCTCC AB 2017083 for comparison to Nocardioides silvaticus.</title>
        <authorList>
            <person name="Li C."/>
            <person name="Wang G."/>
        </authorList>
    </citation>
    <scope>NUCLEOTIDE SEQUENCE [LARGE SCALE GENOMIC DNA]</scope>
    <source>
        <strain evidence="3 4">CCTCC AB 2017083</strain>
    </source>
</reference>
<dbReference type="GO" id="GO:0004803">
    <property type="term" value="F:transposase activity"/>
    <property type="evidence" value="ECO:0007669"/>
    <property type="project" value="InterPro"/>
</dbReference>
<organism evidence="3 4">
    <name type="scientific">Nocardioides immobilis</name>
    <dbReference type="NCBI Taxonomy" id="2049295"/>
    <lineage>
        <taxon>Bacteria</taxon>
        <taxon>Bacillati</taxon>
        <taxon>Actinomycetota</taxon>
        <taxon>Actinomycetes</taxon>
        <taxon>Propionibacteriales</taxon>
        <taxon>Nocardioidaceae</taxon>
        <taxon>Nocardioides</taxon>
    </lineage>
</organism>
<name>A0A417Y6P7_9ACTN</name>
<evidence type="ECO:0000259" key="2">
    <source>
        <dbReference type="Pfam" id="PF02371"/>
    </source>
</evidence>
<evidence type="ECO:0000259" key="1">
    <source>
        <dbReference type="Pfam" id="PF01548"/>
    </source>
</evidence>
<dbReference type="Pfam" id="PF01548">
    <property type="entry name" value="DEDD_Tnp_IS110"/>
    <property type="match status" value="1"/>
</dbReference>
<proteinExistence type="predicted"/>
<dbReference type="NCBIfam" id="NF033542">
    <property type="entry name" value="transpos_IS110"/>
    <property type="match status" value="1"/>
</dbReference>
<dbReference type="Pfam" id="PF02371">
    <property type="entry name" value="Transposase_20"/>
    <property type="match status" value="1"/>
</dbReference>
<feature type="domain" description="Transposase IS116/IS110/IS902 C-terminal" evidence="2">
    <location>
        <begin position="218"/>
        <end position="289"/>
    </location>
</feature>
<protein>
    <submittedName>
        <fullName evidence="3">IS110 family transposase</fullName>
    </submittedName>
</protein>
<comment type="caution">
    <text evidence="3">The sequence shown here is derived from an EMBL/GenBank/DDBJ whole genome shotgun (WGS) entry which is preliminary data.</text>
</comment>
<dbReference type="PANTHER" id="PTHR33055">
    <property type="entry name" value="TRANSPOSASE FOR INSERTION SEQUENCE ELEMENT IS1111A"/>
    <property type="match status" value="1"/>
</dbReference>
<dbReference type="EMBL" id="QXGH01000010">
    <property type="protein sequence ID" value="RHW28353.1"/>
    <property type="molecule type" value="Genomic_DNA"/>
</dbReference>
<dbReference type="RefSeq" id="WP_118923296.1">
    <property type="nucleotide sequence ID" value="NZ_QXGH01000010.1"/>
</dbReference>
<evidence type="ECO:0000313" key="3">
    <source>
        <dbReference type="EMBL" id="RHW28353.1"/>
    </source>
</evidence>
<dbReference type="InterPro" id="IPR003346">
    <property type="entry name" value="Transposase_20"/>
</dbReference>
<dbReference type="Proteomes" id="UP000283644">
    <property type="component" value="Unassembled WGS sequence"/>
</dbReference>
<dbReference type="GO" id="GO:0006313">
    <property type="term" value="P:DNA transposition"/>
    <property type="evidence" value="ECO:0007669"/>
    <property type="project" value="InterPro"/>
</dbReference>
<sequence>MSEYAGKQFVGIDLHRRRSVIVRTTESGEVLESVRILNDVESLERVIARGGEDPEVVLEATYGWYWAVDALQAAGANVHLAHPLGVKAFEYRRVKNDFRDATDLADLLRLGRLPEAWIAPPATRELRELVRHRAKLVALRSHCKAEVHAVLAKCGIQVLMSDLFGIDGTALLDRLQLPAPYAARIASLRRLLEDLEFEIDLFTNLVQGQVRTDPGYVALQQIPGIGPVLGAVFLAEVGDVSRFATAPQLACWAGLTPKHHESDTHVHRGRITKQGSRLVRWAAVESVQLVGPRTRVGALRDRVAARRGRNIGKVAAARLQMEYVYYALRDGHVRALQHPSRESA</sequence>
<dbReference type="InterPro" id="IPR002525">
    <property type="entry name" value="Transp_IS110-like_N"/>
</dbReference>